<evidence type="ECO:0000313" key="11">
    <source>
        <dbReference type="Proteomes" id="UP000015453"/>
    </source>
</evidence>
<dbReference type="Gene3D" id="1.10.8.60">
    <property type="match status" value="1"/>
</dbReference>
<feature type="domain" description="STICHEL DnaA-N-like alpha-beta" evidence="9">
    <location>
        <begin position="620"/>
        <end position="656"/>
    </location>
</feature>
<dbReference type="PANTHER" id="PTHR11669">
    <property type="entry name" value="REPLICATION FACTOR C / DNA POLYMERASE III GAMMA-TAU SUBUNIT"/>
    <property type="match status" value="1"/>
</dbReference>
<dbReference type="InterPro" id="IPR054506">
    <property type="entry name" value="DnaA_N-like_STI"/>
</dbReference>
<dbReference type="SUPFAM" id="SSF48019">
    <property type="entry name" value="post-AAA+ oligomerization domain-like"/>
    <property type="match status" value="1"/>
</dbReference>
<dbReference type="GO" id="GO:0005663">
    <property type="term" value="C:DNA replication factor C complex"/>
    <property type="evidence" value="ECO:0007669"/>
    <property type="project" value="TreeGrafter"/>
</dbReference>
<dbReference type="SUPFAM" id="SSF52540">
    <property type="entry name" value="P-loop containing nucleoside triphosphate hydrolases"/>
    <property type="match status" value="1"/>
</dbReference>
<evidence type="ECO:0000256" key="3">
    <source>
        <dbReference type="ARBA" id="ARBA00022741"/>
    </source>
</evidence>
<dbReference type="Gene3D" id="3.40.50.300">
    <property type="entry name" value="P-loop containing nucleotide triphosphate hydrolases"/>
    <property type="match status" value="1"/>
</dbReference>
<dbReference type="Pfam" id="PF22608">
    <property type="entry name" value="DNAX_ATPase_lid"/>
    <property type="match status" value="1"/>
</dbReference>
<feature type="region of interest" description="Disordered" evidence="7">
    <location>
        <begin position="148"/>
        <end position="168"/>
    </location>
</feature>
<keyword evidence="3" id="KW-0547">Nucleotide-binding</keyword>
<organism evidence="10 11">
    <name type="scientific">Genlisea aurea</name>
    <dbReference type="NCBI Taxonomy" id="192259"/>
    <lineage>
        <taxon>Eukaryota</taxon>
        <taxon>Viridiplantae</taxon>
        <taxon>Streptophyta</taxon>
        <taxon>Embryophyta</taxon>
        <taxon>Tracheophyta</taxon>
        <taxon>Spermatophyta</taxon>
        <taxon>Magnoliopsida</taxon>
        <taxon>eudicotyledons</taxon>
        <taxon>Gunneridae</taxon>
        <taxon>Pentapetalae</taxon>
        <taxon>asterids</taxon>
        <taxon>lamiids</taxon>
        <taxon>Lamiales</taxon>
        <taxon>Lentibulariaceae</taxon>
        <taxon>Genlisea</taxon>
    </lineage>
</organism>
<dbReference type="InterPro" id="IPR045085">
    <property type="entry name" value="HLD_clamp_pol_III_gamma_tau"/>
</dbReference>
<dbReference type="GO" id="GO:0006261">
    <property type="term" value="P:DNA-templated DNA replication"/>
    <property type="evidence" value="ECO:0007669"/>
    <property type="project" value="TreeGrafter"/>
</dbReference>
<proteinExistence type="inferred from homology"/>
<sequence length="657" mass="73201">MDGRRHSVDLPISKALVALRRVRSLRDPSTNCLNKLSAALLDSSNWETTSSSAILSGLENSIHGDETIFHRWRNSVLNADVFRDETTMEGLDLGCLESAADCEGEEEEEEEEDEEFRASCDYGISCTHSKCEDWHRKLDSFPPADVISSSGSPCLSTGKAPKRHSRNGSPVYRNGDGCIMDFCHQGCGLSSCWSRNLKFRDSNLLYDAEERPLLRNGYRHNADGIVPSTESPRNLCQKFTPKSFKELVGHHAISTSLVSAISNQKITSLYLFHGPCGTGKTSASKIFAAALNCLSREIGRPCGICQECFLFFSGRSRDVKEIDPMRMNKPERCRSLIRNLGVPPVLSRFKVYIIDECHMLHHKTWAALLSCFEELPSHVVFIMITSNLDKLPRTAISKAQKYHFQKVKEIDIIRRLEKICSVEGLDFEQDALKFMAAKSNGSLRDAEMMLDQLSLLGRKITVPLVYEVNGVVSDQELLDLLRVALSCDVPNTVKKSRELMGSRIDPLQLVAQLANLIMDLLAGNPSNDGVGKKLFGAEMSEANTQQLSQALKILSQAEKQLRTSKNQTTWLTAALLQLSSGGSSIDVTDPRLNGDMRSTSSTNESLKHPVPYSSEDLELQQDRETLELVWKKATGLCTPKSLKKFLWKHGKLASIRL</sequence>
<dbReference type="Proteomes" id="UP000015453">
    <property type="component" value="Unassembled WGS sequence"/>
</dbReference>
<evidence type="ECO:0000256" key="5">
    <source>
        <dbReference type="ARBA" id="ARBA00022840"/>
    </source>
</evidence>
<dbReference type="CDD" id="cd18137">
    <property type="entry name" value="HLD_clamp_pol_III_gamma_tau"/>
    <property type="match status" value="1"/>
</dbReference>
<comment type="similarity">
    <text evidence="1">Belongs to the DnaX/STICHEL family.</text>
</comment>
<reference evidence="10 11" key="1">
    <citation type="journal article" date="2013" name="BMC Genomics">
        <title>The miniature genome of a carnivorous plant Genlisea aurea contains a low number of genes and short non-coding sequences.</title>
        <authorList>
            <person name="Leushkin E.V."/>
            <person name="Sutormin R.A."/>
            <person name="Nabieva E.R."/>
            <person name="Penin A.A."/>
            <person name="Kondrashov A.S."/>
            <person name="Logacheva M.D."/>
        </authorList>
    </citation>
    <scope>NUCLEOTIDE SEQUENCE [LARGE SCALE GENOMIC DNA]</scope>
</reference>
<feature type="region of interest" description="Disordered" evidence="7">
    <location>
        <begin position="586"/>
        <end position="615"/>
    </location>
</feature>
<dbReference type="AlphaFoldDB" id="S8BZG6"/>
<feature type="domain" description="DNA polymerase III subunit gamma/tau helical lid" evidence="8">
    <location>
        <begin position="412"/>
        <end position="452"/>
    </location>
</feature>
<dbReference type="GO" id="GO:0009360">
    <property type="term" value="C:DNA polymerase III complex"/>
    <property type="evidence" value="ECO:0007669"/>
    <property type="project" value="InterPro"/>
</dbReference>
<dbReference type="GO" id="GO:0003689">
    <property type="term" value="F:DNA clamp loader activity"/>
    <property type="evidence" value="ECO:0007669"/>
    <property type="project" value="TreeGrafter"/>
</dbReference>
<evidence type="ECO:0000256" key="2">
    <source>
        <dbReference type="ARBA" id="ARBA00022723"/>
    </source>
</evidence>
<dbReference type="EMBL" id="AUSU01007949">
    <property type="protein sequence ID" value="EPS59950.1"/>
    <property type="molecule type" value="Genomic_DNA"/>
</dbReference>
<evidence type="ECO:0000313" key="10">
    <source>
        <dbReference type="EMBL" id="EPS59950.1"/>
    </source>
</evidence>
<evidence type="ECO:0008006" key="12">
    <source>
        <dbReference type="Google" id="ProtNLM"/>
    </source>
</evidence>
<keyword evidence="11" id="KW-1185">Reference proteome</keyword>
<name>S8BZG6_9LAMI</name>
<feature type="non-terminal residue" evidence="10">
    <location>
        <position position="657"/>
    </location>
</feature>
<gene>
    <name evidence="10" type="ORF">M569_14854</name>
</gene>
<evidence type="ECO:0000259" key="9">
    <source>
        <dbReference type="Pfam" id="PF23007"/>
    </source>
</evidence>
<dbReference type="GO" id="GO:0005524">
    <property type="term" value="F:ATP binding"/>
    <property type="evidence" value="ECO:0007669"/>
    <property type="project" value="UniProtKB-KW"/>
</dbReference>
<dbReference type="GO" id="GO:0046872">
    <property type="term" value="F:metal ion binding"/>
    <property type="evidence" value="ECO:0007669"/>
    <property type="project" value="UniProtKB-KW"/>
</dbReference>
<dbReference type="OrthoDB" id="1899087at2759"/>
<comment type="caution">
    <text evidence="10">The sequence shown here is derived from an EMBL/GenBank/DDBJ whole genome shotgun (WGS) entry which is preliminary data.</text>
</comment>
<dbReference type="InterPro" id="IPR012763">
    <property type="entry name" value="DNA_pol_III_sug/sutau_N"/>
</dbReference>
<keyword evidence="4" id="KW-0862">Zinc</keyword>
<keyword evidence="6" id="KW-0175">Coiled coil</keyword>
<dbReference type="Pfam" id="PF23007">
    <property type="entry name" value="DnaA_N-like_STI"/>
    <property type="match status" value="1"/>
</dbReference>
<dbReference type="NCBIfam" id="TIGR02397">
    <property type="entry name" value="dnaX_nterm"/>
    <property type="match status" value="1"/>
</dbReference>
<evidence type="ECO:0000256" key="1">
    <source>
        <dbReference type="ARBA" id="ARBA00006360"/>
    </source>
</evidence>
<dbReference type="GO" id="GO:0003677">
    <property type="term" value="F:DNA binding"/>
    <property type="evidence" value="ECO:0007669"/>
    <property type="project" value="InterPro"/>
</dbReference>
<dbReference type="InterPro" id="IPR050238">
    <property type="entry name" value="DNA_Rep/Repair_Clamp_Loader"/>
</dbReference>
<dbReference type="InterPro" id="IPR027417">
    <property type="entry name" value="P-loop_NTPase"/>
</dbReference>
<keyword evidence="5" id="KW-0067">ATP-binding</keyword>
<dbReference type="PANTHER" id="PTHR11669:SF0">
    <property type="entry name" value="PROTEIN STICHEL-LIKE 2"/>
    <property type="match status" value="1"/>
</dbReference>
<accession>S8BZG6</accession>
<evidence type="ECO:0000259" key="8">
    <source>
        <dbReference type="Pfam" id="PF22608"/>
    </source>
</evidence>
<dbReference type="InterPro" id="IPR008921">
    <property type="entry name" value="DNA_pol3_clamp-load_cplx_C"/>
</dbReference>
<dbReference type="Pfam" id="PF13177">
    <property type="entry name" value="DNA_pol3_delta2"/>
    <property type="match status" value="1"/>
</dbReference>
<dbReference type="GO" id="GO:0006281">
    <property type="term" value="P:DNA repair"/>
    <property type="evidence" value="ECO:0007669"/>
    <property type="project" value="TreeGrafter"/>
</dbReference>
<protein>
    <recommendedName>
        <fullName evidence="12">AAA+ ATPase domain-containing protein</fullName>
    </recommendedName>
</protein>
<evidence type="ECO:0000256" key="7">
    <source>
        <dbReference type="SAM" id="MobiDB-lite"/>
    </source>
</evidence>
<dbReference type="FunFam" id="1.10.8.60:FF:000013">
    <property type="entry name" value="DNA polymerase III subunit gamma/tau"/>
    <property type="match status" value="1"/>
</dbReference>
<dbReference type="GO" id="GO:0003887">
    <property type="term" value="F:DNA-directed DNA polymerase activity"/>
    <property type="evidence" value="ECO:0007669"/>
    <property type="project" value="InterPro"/>
</dbReference>
<keyword evidence="2" id="KW-0479">Metal-binding</keyword>
<evidence type="ECO:0000256" key="6">
    <source>
        <dbReference type="ARBA" id="ARBA00023054"/>
    </source>
</evidence>
<evidence type="ECO:0000256" key="4">
    <source>
        <dbReference type="ARBA" id="ARBA00022833"/>
    </source>
</evidence>